<evidence type="ECO:0000259" key="9">
    <source>
        <dbReference type="PROSITE" id="PS51194"/>
    </source>
</evidence>
<dbReference type="InterPro" id="IPR044742">
    <property type="entry name" value="DEAD/DEAH_RhlB"/>
</dbReference>
<organism evidence="11 12">
    <name type="scientific">Paenibacillus sediminis</name>
    <dbReference type="NCBI Taxonomy" id="664909"/>
    <lineage>
        <taxon>Bacteria</taxon>
        <taxon>Bacillati</taxon>
        <taxon>Bacillota</taxon>
        <taxon>Bacilli</taxon>
        <taxon>Bacillales</taxon>
        <taxon>Paenibacillaceae</taxon>
        <taxon>Paenibacillus</taxon>
    </lineage>
</organism>
<accession>A0ABS4H678</accession>
<dbReference type="PANTHER" id="PTHR47963">
    <property type="entry name" value="DEAD-BOX ATP-DEPENDENT RNA HELICASE 47, MITOCHONDRIAL"/>
    <property type="match status" value="1"/>
</dbReference>
<dbReference type="PROSITE" id="PS00039">
    <property type="entry name" value="DEAD_ATP_HELICASE"/>
    <property type="match status" value="1"/>
</dbReference>
<comment type="caution">
    <text evidence="11">The sequence shown here is derived from an EMBL/GenBank/DDBJ whole genome shotgun (WGS) entry which is preliminary data.</text>
</comment>
<evidence type="ECO:0000256" key="2">
    <source>
        <dbReference type="ARBA" id="ARBA00022801"/>
    </source>
</evidence>
<evidence type="ECO:0000256" key="6">
    <source>
        <dbReference type="RuleBase" id="RU000492"/>
    </source>
</evidence>
<dbReference type="SUPFAM" id="SSF52540">
    <property type="entry name" value="P-loop containing nucleoside triphosphate hydrolases"/>
    <property type="match status" value="1"/>
</dbReference>
<comment type="similarity">
    <text evidence="6">Belongs to the DEAD box helicase family.</text>
</comment>
<evidence type="ECO:0000313" key="12">
    <source>
        <dbReference type="Proteomes" id="UP001519273"/>
    </source>
</evidence>
<dbReference type="InterPro" id="IPR050547">
    <property type="entry name" value="DEAD_box_RNA_helicases"/>
</dbReference>
<dbReference type="PROSITE" id="PS51192">
    <property type="entry name" value="HELICASE_ATP_BIND_1"/>
    <property type="match status" value="1"/>
</dbReference>
<dbReference type="InterPro" id="IPR000629">
    <property type="entry name" value="RNA-helicase_DEAD-box_CS"/>
</dbReference>
<dbReference type="PROSITE" id="PS51195">
    <property type="entry name" value="Q_MOTIF"/>
    <property type="match status" value="1"/>
</dbReference>
<dbReference type="InterPro" id="IPR001650">
    <property type="entry name" value="Helicase_C-like"/>
</dbReference>
<evidence type="ECO:0000256" key="4">
    <source>
        <dbReference type="ARBA" id="ARBA00022840"/>
    </source>
</evidence>
<feature type="short sequence motif" description="Q motif" evidence="5">
    <location>
        <begin position="2"/>
        <end position="30"/>
    </location>
</feature>
<protein>
    <submittedName>
        <fullName evidence="11">ATP-dependent RNA helicase DeaD</fullName>
        <ecNumber evidence="11">3.6.4.13</ecNumber>
    </submittedName>
</protein>
<keyword evidence="1 6" id="KW-0547">Nucleotide-binding</keyword>
<dbReference type="GO" id="GO:0003724">
    <property type="term" value="F:RNA helicase activity"/>
    <property type="evidence" value="ECO:0007669"/>
    <property type="project" value="UniProtKB-EC"/>
</dbReference>
<feature type="domain" description="DEAD-box RNA helicase Q" evidence="10">
    <location>
        <begin position="2"/>
        <end position="30"/>
    </location>
</feature>
<evidence type="ECO:0000313" key="11">
    <source>
        <dbReference type="EMBL" id="MBP1937747.1"/>
    </source>
</evidence>
<evidence type="ECO:0000256" key="1">
    <source>
        <dbReference type="ARBA" id="ARBA00022741"/>
    </source>
</evidence>
<dbReference type="Pfam" id="PF00271">
    <property type="entry name" value="Helicase_C"/>
    <property type="match status" value="1"/>
</dbReference>
<keyword evidence="3 6" id="KW-0347">Helicase</keyword>
<feature type="region of interest" description="Disordered" evidence="7">
    <location>
        <begin position="429"/>
        <end position="527"/>
    </location>
</feature>
<evidence type="ECO:0000259" key="10">
    <source>
        <dbReference type="PROSITE" id="PS51195"/>
    </source>
</evidence>
<evidence type="ECO:0000259" key="8">
    <source>
        <dbReference type="PROSITE" id="PS51192"/>
    </source>
</evidence>
<dbReference type="InterPro" id="IPR014001">
    <property type="entry name" value="Helicase_ATP-bd"/>
</dbReference>
<proteinExistence type="inferred from homology"/>
<feature type="compositionally biased region" description="Basic and acidic residues" evidence="7">
    <location>
        <begin position="473"/>
        <end position="527"/>
    </location>
</feature>
<evidence type="ECO:0000256" key="3">
    <source>
        <dbReference type="ARBA" id="ARBA00022806"/>
    </source>
</evidence>
<dbReference type="RefSeq" id="WP_245252340.1">
    <property type="nucleotide sequence ID" value="NZ_CBCRVE010000004.1"/>
</dbReference>
<dbReference type="PROSITE" id="PS51194">
    <property type="entry name" value="HELICASE_CTER"/>
    <property type="match status" value="1"/>
</dbReference>
<name>A0ABS4H678_9BACL</name>
<feature type="compositionally biased region" description="Gly residues" evidence="7">
    <location>
        <begin position="456"/>
        <end position="467"/>
    </location>
</feature>
<dbReference type="EMBL" id="JAGGKP010000007">
    <property type="protein sequence ID" value="MBP1937747.1"/>
    <property type="molecule type" value="Genomic_DNA"/>
</dbReference>
<keyword evidence="2 6" id="KW-0378">Hydrolase</keyword>
<evidence type="ECO:0000256" key="7">
    <source>
        <dbReference type="SAM" id="MobiDB-lite"/>
    </source>
</evidence>
<dbReference type="InterPro" id="IPR014014">
    <property type="entry name" value="RNA_helicase_DEAD_Q_motif"/>
</dbReference>
<feature type="domain" description="Helicase C-terminal" evidence="9">
    <location>
        <begin position="214"/>
        <end position="376"/>
    </location>
</feature>
<reference evidence="11 12" key="1">
    <citation type="submission" date="2021-03" db="EMBL/GenBank/DDBJ databases">
        <title>Genomic Encyclopedia of Type Strains, Phase IV (KMG-IV): sequencing the most valuable type-strain genomes for metagenomic binning, comparative biology and taxonomic classification.</title>
        <authorList>
            <person name="Goeker M."/>
        </authorList>
    </citation>
    <scope>NUCLEOTIDE SEQUENCE [LARGE SCALE GENOMIC DNA]</scope>
    <source>
        <strain evidence="11 12">DSM 23491</strain>
    </source>
</reference>
<dbReference type="CDD" id="cd00268">
    <property type="entry name" value="DEADc"/>
    <property type="match status" value="1"/>
</dbReference>
<dbReference type="Proteomes" id="UP001519273">
    <property type="component" value="Unassembled WGS sequence"/>
</dbReference>
<dbReference type="Pfam" id="PF00270">
    <property type="entry name" value="DEAD"/>
    <property type="match status" value="1"/>
</dbReference>
<feature type="domain" description="Helicase ATP-binding" evidence="8">
    <location>
        <begin position="33"/>
        <end position="203"/>
    </location>
</feature>
<sequence length="527" mass="59043">MKTFAEFGLEPKVLQAITELGFEEATPIQAQSIPIALSGSDMIGQAQTGTGKTAAFGIPLISKISKEEDRIVALIMTPTRELAIQVADEIEKLSRFKGIRTLPIYGGQDIVRQIRALKKKPQVIIGTPGRLLDHINRKTIKLDDVKMVVLDEADEMLDMGFMDDIQAILQLVPKDRQTMLFSATMPPNIQKLAQQFLNNPQHVSVIPKQVSAPLIEQAYIEVHERQKFDALTRLLDMESPELAIVFGRTKRRVDELSEALQKRGYSADGLHGDLSQNQRDTVMRKFRDGSIDVLVATDVAARGLDVSGVTHVINFDLPQDPESYVHRIGRTGRAGKEGKAWSFVTPREIEHLHFIEKVTRHRIPRKPLPTIAEAIEGKQRLMAERLLEIVQQGEINEYKGIAIHLLEEYDSVQLLSAAMKLLTGNKNDNTQIELTPEEPIRVKRRKPDIRSSGRKPSGGYGGRGNGSGFYNRQGRDGGDRRGGGYRGNKDGSRSSEREYSRGDRKPRSDFDNNRRPASKKEEASFEK</sequence>
<dbReference type="SMART" id="SM00490">
    <property type="entry name" value="HELICc"/>
    <property type="match status" value="1"/>
</dbReference>
<dbReference type="InterPro" id="IPR027417">
    <property type="entry name" value="P-loop_NTPase"/>
</dbReference>
<dbReference type="SMART" id="SM00487">
    <property type="entry name" value="DEXDc"/>
    <property type="match status" value="1"/>
</dbReference>
<dbReference type="Gene3D" id="3.40.50.300">
    <property type="entry name" value="P-loop containing nucleotide triphosphate hydrolases"/>
    <property type="match status" value="2"/>
</dbReference>
<dbReference type="CDD" id="cd18787">
    <property type="entry name" value="SF2_C_DEAD"/>
    <property type="match status" value="1"/>
</dbReference>
<evidence type="ECO:0000256" key="5">
    <source>
        <dbReference type="PROSITE-ProRule" id="PRU00552"/>
    </source>
</evidence>
<keyword evidence="12" id="KW-1185">Reference proteome</keyword>
<dbReference type="GO" id="GO:0016787">
    <property type="term" value="F:hydrolase activity"/>
    <property type="evidence" value="ECO:0007669"/>
    <property type="project" value="UniProtKB-KW"/>
</dbReference>
<dbReference type="InterPro" id="IPR011545">
    <property type="entry name" value="DEAD/DEAH_box_helicase_dom"/>
</dbReference>
<keyword evidence="4 6" id="KW-0067">ATP-binding</keyword>
<dbReference type="EC" id="3.6.4.13" evidence="11"/>
<gene>
    <name evidence="11" type="ORF">J2Z20_002662</name>
</gene>
<dbReference type="PANTHER" id="PTHR47963:SF5">
    <property type="entry name" value="DEAD-BOX ATP-DEPENDENT RNA HELICASE CSHA"/>
    <property type="match status" value="1"/>
</dbReference>